<dbReference type="InterPro" id="IPR000873">
    <property type="entry name" value="AMP-dep_synth/lig_dom"/>
</dbReference>
<dbReference type="GO" id="GO:0031177">
    <property type="term" value="F:phosphopantetheine binding"/>
    <property type="evidence" value="ECO:0007669"/>
    <property type="project" value="TreeGrafter"/>
</dbReference>
<reference evidence="3 4" key="1">
    <citation type="submission" date="2016-01" db="EMBL/GenBank/DDBJ databases">
        <title>Amycolatopsis coloradensis genome sequencing and assembly.</title>
        <authorList>
            <person name="Mayilraj S."/>
        </authorList>
    </citation>
    <scope>NUCLEOTIDE SEQUENCE [LARGE SCALE GENOMIC DNA]</scope>
    <source>
        <strain evidence="3 4">DSM 44225</strain>
    </source>
</reference>
<protein>
    <submittedName>
        <fullName evidence="3">Thioester reductase</fullName>
    </submittedName>
</protein>
<comment type="caution">
    <text evidence="3">The sequence shown here is derived from an EMBL/GenBank/DDBJ whole genome shotgun (WGS) entry which is preliminary data.</text>
</comment>
<organism evidence="3 4">
    <name type="scientific">Amycolatopsis coloradensis</name>
    <dbReference type="NCBI Taxonomy" id="76021"/>
    <lineage>
        <taxon>Bacteria</taxon>
        <taxon>Bacillati</taxon>
        <taxon>Actinomycetota</taxon>
        <taxon>Actinomycetes</taxon>
        <taxon>Pseudonocardiales</taxon>
        <taxon>Pseudonocardiaceae</taxon>
        <taxon>Amycolatopsis</taxon>
    </lineage>
</organism>
<dbReference type="STRING" id="76021.BS329_40830"/>
<dbReference type="PANTHER" id="PTHR45527">
    <property type="entry name" value="NONRIBOSOMAL PEPTIDE SYNTHETASE"/>
    <property type="match status" value="1"/>
</dbReference>
<dbReference type="GO" id="GO:0043041">
    <property type="term" value="P:amino acid activation for nonribosomal peptide biosynthetic process"/>
    <property type="evidence" value="ECO:0007669"/>
    <property type="project" value="TreeGrafter"/>
</dbReference>
<dbReference type="CDD" id="cd05930">
    <property type="entry name" value="A_NRPS"/>
    <property type="match status" value="1"/>
</dbReference>
<evidence type="ECO:0000313" key="3">
    <source>
        <dbReference type="EMBL" id="OLZ43076.1"/>
    </source>
</evidence>
<proteinExistence type="predicted"/>
<dbReference type="Gene3D" id="2.30.38.10">
    <property type="entry name" value="Luciferase, Domain 3"/>
    <property type="match status" value="1"/>
</dbReference>
<name>A0A1R0KDL6_9PSEU</name>
<dbReference type="InterPro" id="IPR025110">
    <property type="entry name" value="AMP-bd_C"/>
</dbReference>
<feature type="domain" description="AMP-dependent synthetase/ligase" evidence="1">
    <location>
        <begin position="8"/>
        <end position="350"/>
    </location>
</feature>
<feature type="domain" description="AMP-binding enzyme C-terminal" evidence="2">
    <location>
        <begin position="409"/>
        <end position="483"/>
    </location>
</feature>
<gene>
    <name evidence="3" type="ORF">BS329_40830</name>
</gene>
<dbReference type="Gene3D" id="3.40.50.980">
    <property type="match status" value="2"/>
</dbReference>
<dbReference type="EMBL" id="MQUQ01000041">
    <property type="protein sequence ID" value="OLZ43076.1"/>
    <property type="molecule type" value="Genomic_DNA"/>
</dbReference>
<dbReference type="SUPFAM" id="SSF56801">
    <property type="entry name" value="Acetyl-CoA synthetase-like"/>
    <property type="match status" value="1"/>
</dbReference>
<dbReference type="PANTHER" id="PTHR45527:SF1">
    <property type="entry name" value="FATTY ACID SYNTHASE"/>
    <property type="match status" value="1"/>
</dbReference>
<dbReference type="NCBIfam" id="TIGR01733">
    <property type="entry name" value="AA-adenyl-dom"/>
    <property type="match status" value="1"/>
</dbReference>
<sequence length="498" mass="52124">MSFVDDVLANPPAAPAIRTPDGLLTYGELACRIQRLAEVLCGNGLGPEQVCALAVVRGVDAVIAMAAVARAGGAFLALDPDLPHARLEAMCHTGGARMLVTTTALANRLTLPVDGPVVLIDQPAPPAEVVRLPQVTPRSLAYVSHTSGSTGTPNAVLVEHGGLRSYLRAIGADNGLGPETVVLQAAPIGYDASIRDVFAPLVAGGCVVLVPRAKLLRPHEFADTVRTFGVTTLLSVTPSFLGFLAGNEAATAALRTVELIVSSGESLLPFLASGGRRLLPGLLVNQYGPTECTMTSTRYPVPADPMTAADLVGRPIDGVSVWLLGPDRRPVPDGTAGEVHIGGIGVARGYGGRPGLTAERFVPDPFGPPGARLYRTGDLARRNSDGDLVYLGRMDRQLKIRGYRVDPVEIEGALLSHPAVIGAVLTAAKDERGRVALTAHVAGELADVPDAALRAHLARSLPPYMLPSRFVRIARVPTTHSGKTDRTVLAQDNENGPR</sequence>
<evidence type="ECO:0000259" key="1">
    <source>
        <dbReference type="Pfam" id="PF00501"/>
    </source>
</evidence>
<dbReference type="InterPro" id="IPR045851">
    <property type="entry name" value="AMP-bd_C_sf"/>
</dbReference>
<accession>A0A1R0KDL6</accession>
<dbReference type="Proteomes" id="UP000187486">
    <property type="component" value="Unassembled WGS sequence"/>
</dbReference>
<dbReference type="GO" id="GO:0005737">
    <property type="term" value="C:cytoplasm"/>
    <property type="evidence" value="ECO:0007669"/>
    <property type="project" value="TreeGrafter"/>
</dbReference>
<dbReference type="GO" id="GO:0044550">
    <property type="term" value="P:secondary metabolite biosynthetic process"/>
    <property type="evidence" value="ECO:0007669"/>
    <property type="project" value="TreeGrafter"/>
</dbReference>
<dbReference type="RefSeq" id="WP_076168875.1">
    <property type="nucleotide sequence ID" value="NZ_JBEZVB010000143.1"/>
</dbReference>
<dbReference type="OrthoDB" id="2472181at2"/>
<evidence type="ECO:0000259" key="2">
    <source>
        <dbReference type="Pfam" id="PF13193"/>
    </source>
</evidence>
<dbReference type="Pfam" id="PF00501">
    <property type="entry name" value="AMP-binding"/>
    <property type="match status" value="1"/>
</dbReference>
<dbReference type="AlphaFoldDB" id="A0A1R0KDL6"/>
<evidence type="ECO:0000313" key="4">
    <source>
        <dbReference type="Proteomes" id="UP000187486"/>
    </source>
</evidence>
<keyword evidence="4" id="KW-1185">Reference proteome</keyword>
<dbReference type="Gene3D" id="3.30.300.30">
    <property type="match status" value="1"/>
</dbReference>
<dbReference type="Pfam" id="PF13193">
    <property type="entry name" value="AMP-binding_C"/>
    <property type="match status" value="1"/>
</dbReference>
<dbReference type="InterPro" id="IPR010071">
    <property type="entry name" value="AA_adenyl_dom"/>
</dbReference>